<dbReference type="InterPro" id="IPR018715">
    <property type="entry name" value="DUF2239"/>
</dbReference>
<gene>
    <name evidence="1" type="ORF">D3870_07675</name>
</gene>
<accession>A0A418X5Z8</accession>
<dbReference type="RefSeq" id="WP_119741821.1">
    <property type="nucleotide sequence ID" value="NZ_QYUN01000002.1"/>
</dbReference>
<dbReference type="Proteomes" id="UP000285190">
    <property type="component" value="Unassembled WGS sequence"/>
</dbReference>
<sequence length="201" mass="22320">MENHRGTCTAFIGTRRIVSGDLSAVAKQVKTLVSDEEQAAVMIFDDTTCNRIEVDFRGTTDDVLNRLTRIATNASVDSSTPVETAARPSRGRPKLGVVAREVTLLPRHWDWLSTQEGGASVALRKLVEQASRANADQDQMRQSREATYRFMSAMAGNYAGFEEATRALFANAPERFNAQIEQWPDDIRIHVQMLSRGAFSV</sequence>
<protein>
    <submittedName>
        <fullName evidence="1">DUF2239 family protein</fullName>
    </submittedName>
</protein>
<dbReference type="AlphaFoldDB" id="A0A418X5Z8"/>
<proteinExistence type="predicted"/>
<evidence type="ECO:0000313" key="2">
    <source>
        <dbReference type="Proteomes" id="UP000285190"/>
    </source>
</evidence>
<reference evidence="1 2" key="1">
    <citation type="submission" date="2018-09" db="EMBL/GenBank/DDBJ databases">
        <authorList>
            <person name="Zhu H."/>
        </authorList>
    </citation>
    <scope>NUCLEOTIDE SEQUENCE [LARGE SCALE GENOMIC DNA]</scope>
    <source>
        <strain evidence="1 2">K2R10-39</strain>
    </source>
</reference>
<dbReference type="Pfam" id="PF09998">
    <property type="entry name" value="DUF2239"/>
    <property type="match status" value="1"/>
</dbReference>
<name>A0A418X5Z8_9BURK</name>
<organism evidence="1 2">
    <name type="scientific">Noviherbaspirillum cavernae</name>
    <dbReference type="NCBI Taxonomy" id="2320862"/>
    <lineage>
        <taxon>Bacteria</taxon>
        <taxon>Pseudomonadati</taxon>
        <taxon>Pseudomonadota</taxon>
        <taxon>Betaproteobacteria</taxon>
        <taxon>Burkholderiales</taxon>
        <taxon>Oxalobacteraceae</taxon>
        <taxon>Noviherbaspirillum</taxon>
    </lineage>
</organism>
<dbReference type="EMBL" id="QYUN01000002">
    <property type="protein sequence ID" value="RJG07912.1"/>
    <property type="molecule type" value="Genomic_DNA"/>
</dbReference>
<comment type="caution">
    <text evidence="1">The sequence shown here is derived from an EMBL/GenBank/DDBJ whole genome shotgun (WGS) entry which is preliminary data.</text>
</comment>
<keyword evidence="2" id="KW-1185">Reference proteome</keyword>
<dbReference type="OrthoDB" id="282960at2"/>
<evidence type="ECO:0000313" key="1">
    <source>
        <dbReference type="EMBL" id="RJG07912.1"/>
    </source>
</evidence>